<evidence type="ECO:0000313" key="8">
    <source>
        <dbReference type="EMBL" id="PAV19632.1"/>
    </source>
</evidence>
<evidence type="ECO:0000256" key="5">
    <source>
        <dbReference type="ARBA" id="ARBA00023027"/>
    </source>
</evidence>
<dbReference type="PANTHER" id="PTHR12684">
    <property type="entry name" value="PUTATIVE PHOSPHOTRANSFERASE"/>
    <property type="match status" value="1"/>
</dbReference>
<feature type="region of interest" description="Disordered" evidence="7">
    <location>
        <begin position="248"/>
        <end position="313"/>
    </location>
</feature>
<dbReference type="InterPro" id="IPR002745">
    <property type="entry name" value="Ptrans_KptA/Tpt1"/>
</dbReference>
<dbReference type="EMBL" id="NBII01000004">
    <property type="protein sequence ID" value="PAV19632.1"/>
    <property type="molecule type" value="Genomic_DNA"/>
</dbReference>
<name>A0A286UJ62_9AGAM</name>
<dbReference type="Proteomes" id="UP000217199">
    <property type="component" value="Unassembled WGS sequence"/>
</dbReference>
<keyword evidence="9" id="KW-1185">Reference proteome</keyword>
<dbReference type="AlphaFoldDB" id="A0A286UJ62"/>
<protein>
    <recommendedName>
        <fullName evidence="3">2'-phosphotransferase</fullName>
        <ecNumber evidence="3">2.7.1.160</ecNumber>
    </recommendedName>
</protein>
<comment type="function">
    <text evidence="1">Catalyzes the last step of tRNA splicing, the transfer of the splice junction 2'-phosphate from ligated tRNA to NAD to produce ADP-ribose 1''-2'' cyclic phosphate.</text>
</comment>
<dbReference type="FunCoup" id="A0A286UJ62">
    <property type="interactions" value="31"/>
</dbReference>
<evidence type="ECO:0000256" key="7">
    <source>
        <dbReference type="SAM" id="MobiDB-lite"/>
    </source>
</evidence>
<feature type="compositionally biased region" description="Pro residues" evidence="7">
    <location>
        <begin position="296"/>
        <end position="305"/>
    </location>
</feature>
<sequence>MEAKAVRQEKDRLNKRLRGTPRDELEVRISKTLSWVLRHGAKKEGLFMRPDGYVRVKDLLALPKLQTVDFPTLERIVQRDAKARYNLLLEESEKSSLENVWWIRANQGHSIKEVDLEFQEIVDAGQIPMAVHGTNQKAWETIQKEGLSPMNRTYIHLAQHWGHIKGCNIPGLRNRSNVLIYIDVDRAIRSGIKFYLSANGVVLTKGDETGYLRPEFFMRVTDMYDLALTGWDGGRMLNGEVSTFKRKIEPAALGPRPRSPKQQESVSEEGSTLENQDQDRVTQEESYEPPRIRHSPIPPTSPIDPPLQFSIAS</sequence>
<reference evidence="8 9" key="1">
    <citation type="journal article" date="2017" name="Mol. Ecol.">
        <title>Comparative and population genomic landscape of Phellinus noxius: A hypervariable fungus causing root rot in trees.</title>
        <authorList>
            <person name="Chung C.L."/>
            <person name="Lee T.J."/>
            <person name="Akiba M."/>
            <person name="Lee H.H."/>
            <person name="Kuo T.H."/>
            <person name="Liu D."/>
            <person name="Ke H.M."/>
            <person name="Yokoi T."/>
            <person name="Roa M.B."/>
            <person name="Lu M.J."/>
            <person name="Chang Y.Y."/>
            <person name="Ann P.J."/>
            <person name="Tsai J.N."/>
            <person name="Chen C.Y."/>
            <person name="Tzean S.S."/>
            <person name="Ota Y."/>
            <person name="Hattori T."/>
            <person name="Sahashi N."/>
            <person name="Liou R.F."/>
            <person name="Kikuchi T."/>
            <person name="Tsai I.J."/>
        </authorList>
    </citation>
    <scope>NUCLEOTIDE SEQUENCE [LARGE SCALE GENOMIC DNA]</scope>
    <source>
        <strain evidence="8 9">FFPRI411160</strain>
    </source>
</reference>
<dbReference type="InParanoid" id="A0A286UJ62"/>
<accession>A0A286UJ62</accession>
<comment type="caution">
    <text evidence="8">The sequence shown here is derived from an EMBL/GenBank/DDBJ whole genome shotgun (WGS) entry which is preliminary data.</text>
</comment>
<dbReference type="InterPro" id="IPR042081">
    <property type="entry name" value="RNA_2'-PTrans_C"/>
</dbReference>
<dbReference type="STRING" id="2282107.A0A286UJ62"/>
<dbReference type="Gene3D" id="1.10.10.970">
    <property type="entry name" value="RNA 2'-phosphotransferase, Tpt1/KptA family, N-terminal domain"/>
    <property type="match status" value="1"/>
</dbReference>
<dbReference type="Pfam" id="PF01885">
    <property type="entry name" value="PTS_2-RNA"/>
    <property type="match status" value="1"/>
</dbReference>
<evidence type="ECO:0000256" key="4">
    <source>
        <dbReference type="ARBA" id="ARBA00022679"/>
    </source>
</evidence>
<dbReference type="InterPro" id="IPR042080">
    <property type="entry name" value="RNA_2'-PTrans_N"/>
</dbReference>
<organism evidence="8 9">
    <name type="scientific">Pyrrhoderma noxium</name>
    <dbReference type="NCBI Taxonomy" id="2282107"/>
    <lineage>
        <taxon>Eukaryota</taxon>
        <taxon>Fungi</taxon>
        <taxon>Dikarya</taxon>
        <taxon>Basidiomycota</taxon>
        <taxon>Agaricomycotina</taxon>
        <taxon>Agaricomycetes</taxon>
        <taxon>Hymenochaetales</taxon>
        <taxon>Hymenochaetaceae</taxon>
        <taxon>Pyrrhoderma</taxon>
    </lineage>
</organism>
<keyword evidence="5" id="KW-0520">NAD</keyword>
<comment type="catalytic activity">
    <reaction evidence="6">
        <text>2'-phospho-[ligated tRNA] + NAD(+) = mature tRNA + ADP-alpha-D-ribose 1'',2''-cyclic phosphate + nicotinamide</text>
        <dbReference type="Rhea" id="RHEA:23324"/>
        <dbReference type="Rhea" id="RHEA-COMP:11106"/>
        <dbReference type="Rhea" id="RHEA-COMP:11107"/>
        <dbReference type="ChEBI" id="CHEBI:17154"/>
        <dbReference type="ChEBI" id="CHEBI:57540"/>
        <dbReference type="ChEBI" id="CHEBI:76596"/>
        <dbReference type="ChEBI" id="CHEBI:82883"/>
        <dbReference type="ChEBI" id="CHEBI:85027"/>
        <dbReference type="EC" id="2.7.1.160"/>
    </reaction>
</comment>
<evidence type="ECO:0000313" key="9">
    <source>
        <dbReference type="Proteomes" id="UP000217199"/>
    </source>
</evidence>
<dbReference type="PANTHER" id="PTHR12684:SF2">
    <property type="entry name" value="TRNA 2'-PHOSPHOTRANSFERASE 1"/>
    <property type="match status" value="1"/>
</dbReference>
<dbReference type="Gene3D" id="3.20.170.30">
    <property type="match status" value="1"/>
</dbReference>
<feature type="compositionally biased region" description="Basic and acidic residues" evidence="7">
    <location>
        <begin position="277"/>
        <end position="291"/>
    </location>
</feature>
<feature type="compositionally biased region" description="Polar residues" evidence="7">
    <location>
        <begin position="260"/>
        <end position="275"/>
    </location>
</feature>
<evidence type="ECO:0000256" key="2">
    <source>
        <dbReference type="ARBA" id="ARBA00009836"/>
    </source>
</evidence>
<dbReference type="OrthoDB" id="419694at2759"/>
<dbReference type="GO" id="GO:0000215">
    <property type="term" value="F:tRNA 2'-phosphotransferase activity"/>
    <property type="evidence" value="ECO:0007669"/>
    <property type="project" value="UniProtKB-EC"/>
</dbReference>
<gene>
    <name evidence="8" type="ORF">PNOK_0456600</name>
</gene>
<evidence type="ECO:0000256" key="1">
    <source>
        <dbReference type="ARBA" id="ARBA00003343"/>
    </source>
</evidence>
<evidence type="ECO:0000256" key="3">
    <source>
        <dbReference type="ARBA" id="ARBA00012007"/>
    </source>
</evidence>
<comment type="similarity">
    <text evidence="2">Belongs to the KptA/TPT1 family.</text>
</comment>
<dbReference type="SUPFAM" id="SSF56399">
    <property type="entry name" value="ADP-ribosylation"/>
    <property type="match status" value="1"/>
</dbReference>
<dbReference type="EC" id="2.7.1.160" evidence="3"/>
<dbReference type="GO" id="GO:0006388">
    <property type="term" value="P:tRNA splicing, via endonucleolytic cleavage and ligation"/>
    <property type="evidence" value="ECO:0007669"/>
    <property type="project" value="TreeGrafter"/>
</dbReference>
<evidence type="ECO:0000256" key="6">
    <source>
        <dbReference type="ARBA" id="ARBA00047949"/>
    </source>
</evidence>
<proteinExistence type="inferred from homology"/>
<keyword evidence="4" id="KW-0808">Transferase</keyword>